<dbReference type="PRINTS" id="PR00420">
    <property type="entry name" value="RNGMNOXGNASE"/>
</dbReference>
<accession>A0AAX3M301</accession>
<dbReference type="InterPro" id="IPR002938">
    <property type="entry name" value="FAD-bd"/>
</dbReference>
<evidence type="ECO:0000256" key="1">
    <source>
        <dbReference type="ARBA" id="ARBA00001974"/>
    </source>
</evidence>
<proteinExistence type="inferred from homology"/>
<evidence type="ECO:0000259" key="6">
    <source>
        <dbReference type="Pfam" id="PF07976"/>
    </source>
</evidence>
<dbReference type="Gene3D" id="3.50.50.60">
    <property type="entry name" value="FAD/NAD(P)-binding domain"/>
    <property type="match status" value="1"/>
</dbReference>
<dbReference type="InterPro" id="IPR050641">
    <property type="entry name" value="RIFMO-like"/>
</dbReference>
<dbReference type="Proteomes" id="UP001220509">
    <property type="component" value="Chromosome"/>
</dbReference>
<dbReference type="RefSeq" id="WP_273614580.1">
    <property type="nucleotide sequence ID" value="NZ_CP117416.1"/>
</dbReference>
<dbReference type="Gene3D" id="3.30.70.2450">
    <property type="match status" value="1"/>
</dbReference>
<dbReference type="EMBL" id="CP117416">
    <property type="protein sequence ID" value="WCT56280.1"/>
    <property type="molecule type" value="Genomic_DNA"/>
</dbReference>
<evidence type="ECO:0000256" key="4">
    <source>
        <dbReference type="ARBA" id="ARBA00022827"/>
    </source>
</evidence>
<evidence type="ECO:0000256" key="2">
    <source>
        <dbReference type="ARBA" id="ARBA00007801"/>
    </source>
</evidence>
<comment type="cofactor">
    <cofactor evidence="1">
        <name>FAD</name>
        <dbReference type="ChEBI" id="CHEBI:57692"/>
    </cofactor>
</comment>
<keyword evidence="7" id="KW-0560">Oxidoreductase</keyword>
<evidence type="ECO:0000313" key="8">
    <source>
        <dbReference type="Proteomes" id="UP001220509"/>
    </source>
</evidence>
<keyword evidence="8" id="KW-1185">Reference proteome</keyword>
<dbReference type="SUPFAM" id="SSF51905">
    <property type="entry name" value="FAD/NAD(P)-binding domain"/>
    <property type="match status" value="1"/>
</dbReference>
<dbReference type="GO" id="GO:0071949">
    <property type="term" value="F:FAD binding"/>
    <property type="evidence" value="ECO:0007669"/>
    <property type="project" value="InterPro"/>
</dbReference>
<dbReference type="GO" id="GO:0016709">
    <property type="term" value="F:oxidoreductase activity, acting on paired donors, with incorporation or reduction of molecular oxygen, NAD(P)H as one donor, and incorporation of one atom of oxygen"/>
    <property type="evidence" value="ECO:0007669"/>
    <property type="project" value="UniProtKB-ARBA"/>
</dbReference>
<dbReference type="InterPro" id="IPR036188">
    <property type="entry name" value="FAD/NAD-bd_sf"/>
</dbReference>
<protein>
    <submittedName>
        <fullName evidence="7">FAD-dependent monooxygenase</fullName>
    </submittedName>
</protein>
<dbReference type="Gene3D" id="3.40.30.120">
    <property type="match status" value="1"/>
</dbReference>
<comment type="similarity">
    <text evidence="2">Belongs to the PheA/TfdB FAD monooxygenase family.</text>
</comment>
<dbReference type="PANTHER" id="PTHR43004">
    <property type="entry name" value="TRK SYSTEM POTASSIUM UPTAKE PROTEIN"/>
    <property type="match status" value="1"/>
</dbReference>
<keyword evidence="3" id="KW-0285">Flavoprotein</keyword>
<keyword evidence="7" id="KW-0503">Monooxygenase</keyword>
<dbReference type="Pfam" id="PF07976">
    <property type="entry name" value="Phe_hydrox_dim"/>
    <property type="match status" value="1"/>
</dbReference>
<gene>
    <name evidence="7" type="ORF">PQ456_01750</name>
</gene>
<keyword evidence="4" id="KW-0274">FAD</keyword>
<reference evidence="7 8" key="1">
    <citation type="submission" date="2023-02" db="EMBL/GenBank/DDBJ databases">
        <title>Genome sequence of Paenibacillus kyungheensis KACC 18744.</title>
        <authorList>
            <person name="Kim S."/>
            <person name="Heo J."/>
            <person name="Kwon S.-W."/>
        </authorList>
    </citation>
    <scope>NUCLEOTIDE SEQUENCE [LARGE SCALE GENOMIC DNA]</scope>
    <source>
        <strain evidence="7 8">KACC 18744</strain>
    </source>
</reference>
<dbReference type="InterPro" id="IPR036249">
    <property type="entry name" value="Thioredoxin-like_sf"/>
</dbReference>
<feature type="domain" description="FAD-binding" evidence="5">
    <location>
        <begin position="14"/>
        <end position="361"/>
    </location>
</feature>
<dbReference type="PANTHER" id="PTHR43004:SF19">
    <property type="entry name" value="BINDING MONOOXYGENASE, PUTATIVE (JCVI)-RELATED"/>
    <property type="match status" value="1"/>
</dbReference>
<name>A0AAX3M301_9BACL</name>
<evidence type="ECO:0000259" key="5">
    <source>
        <dbReference type="Pfam" id="PF01494"/>
    </source>
</evidence>
<evidence type="ECO:0000313" key="7">
    <source>
        <dbReference type="EMBL" id="WCT56280.1"/>
    </source>
</evidence>
<dbReference type="KEGG" id="pka:PQ456_01750"/>
<evidence type="ECO:0000256" key="3">
    <source>
        <dbReference type="ARBA" id="ARBA00022630"/>
    </source>
</evidence>
<organism evidence="7 8">
    <name type="scientific">Paenibacillus kyungheensis</name>
    <dbReference type="NCBI Taxonomy" id="1452732"/>
    <lineage>
        <taxon>Bacteria</taxon>
        <taxon>Bacillati</taxon>
        <taxon>Bacillota</taxon>
        <taxon>Bacilli</taxon>
        <taxon>Bacillales</taxon>
        <taxon>Paenibacillaceae</taxon>
        <taxon>Paenibacillus</taxon>
    </lineage>
</organism>
<dbReference type="SUPFAM" id="SSF52833">
    <property type="entry name" value="Thioredoxin-like"/>
    <property type="match status" value="1"/>
</dbReference>
<sequence length="568" mass="63059">MVINADIHRNTCDFDVLIVGAGPTGLTLAIELARRGISYRIIDKAPHPSKYSKALGVMARTLELLHQAEVADTLIAQGHQVTGMQASSYNKVLAQVNFTSLIQSPYPYVLMVPQSITEQVLIDRLTSLGGTVERQVQLTALQQLDQPQQYVQAIIQHTDKSVQSEEKILARWVVGCDGAHSTVRHLSDIAFEGEVLAQSFALADVQIDWKQDHNKLYVYLNKGYLTALFPMLDHRHRVIIGMPPDHAVTSSTSDQSIELEDIQAVLDICLPIKVTISDPIWLAKFAVHQRKVKSYRTGRIFLAGDAAHIHSPIGGQGMNTGIQDAFNLGWKLALVCQGYASDTILDSYHAEREPIGRQLLRGTSLFTRLATTRYSVPIAIRNTVAPLLSSRKVIQKRLFSLISETGLAYPHSPIVQQGKGWQRPMLHAGERAPDGGYGQSSRHTLLLFTGEHPVVASPKPPTLEDEIEEPDHRSLLNQVAVKWKDIIDIHILLPDQPLMTPLTLPTHIHTDPDNHLHQQYGMGKGGYVLIRPDGYISYIGSLSDEMDLIGWVHRSFQIPARPSSSIQL</sequence>
<feature type="domain" description="Phenol hydroxylase-like C-terminal dimerisation" evidence="6">
    <location>
        <begin position="509"/>
        <end position="549"/>
    </location>
</feature>
<dbReference type="AlphaFoldDB" id="A0AAX3M301"/>
<dbReference type="InterPro" id="IPR012941">
    <property type="entry name" value="Phe_hydrox_C_dim_dom"/>
</dbReference>
<dbReference type="Pfam" id="PF01494">
    <property type="entry name" value="FAD_binding_3"/>
    <property type="match status" value="1"/>
</dbReference>